<dbReference type="InterPro" id="IPR015421">
    <property type="entry name" value="PyrdxlP-dep_Trfase_major"/>
</dbReference>
<dbReference type="PANTHER" id="PTHR43713">
    <property type="entry name" value="GLUTAMATE-1-SEMIALDEHYDE 2,1-AMINOMUTASE"/>
    <property type="match status" value="1"/>
</dbReference>
<accession>A0A1I3P498</accession>
<dbReference type="Gene3D" id="3.90.1150.10">
    <property type="entry name" value="Aspartate Aminotransferase, domain 1"/>
    <property type="match status" value="1"/>
</dbReference>
<reference evidence="4 5" key="1">
    <citation type="submission" date="2016-10" db="EMBL/GenBank/DDBJ databases">
        <authorList>
            <person name="de Groot N.N."/>
        </authorList>
    </citation>
    <scope>NUCLEOTIDE SEQUENCE [LARGE SCALE GENOMIC DNA]</scope>
    <source>
        <strain evidence="4 5">DSM 44778</strain>
    </source>
</reference>
<dbReference type="STRING" id="46223.SAMN05421852_10581"/>
<dbReference type="PROSITE" id="PS00600">
    <property type="entry name" value="AA_TRANSFER_CLASS_3"/>
    <property type="match status" value="1"/>
</dbReference>
<dbReference type="InterPro" id="IPR005814">
    <property type="entry name" value="Aminotrans_3"/>
</dbReference>
<dbReference type="InterPro" id="IPR015422">
    <property type="entry name" value="PyrdxlP-dep_Trfase_small"/>
</dbReference>
<dbReference type="Gene3D" id="3.40.640.10">
    <property type="entry name" value="Type I PLP-dependent aspartate aminotransferase-like (Major domain)"/>
    <property type="match status" value="1"/>
</dbReference>
<organism evidence="4 5">
    <name type="scientific">Thermoflavimicrobium dichotomicum</name>
    <dbReference type="NCBI Taxonomy" id="46223"/>
    <lineage>
        <taxon>Bacteria</taxon>
        <taxon>Bacillati</taxon>
        <taxon>Bacillota</taxon>
        <taxon>Bacilli</taxon>
        <taxon>Bacillales</taxon>
        <taxon>Thermoactinomycetaceae</taxon>
        <taxon>Thermoflavimicrobium</taxon>
    </lineage>
</organism>
<evidence type="ECO:0000313" key="4">
    <source>
        <dbReference type="EMBL" id="SFJ16232.1"/>
    </source>
</evidence>
<sequence>MRTAYEEKTVNSFQYHEEAKKVIPGGVNANIKFFAPYPITMKSAAGAYLYDIDENRYIDYNLCYGALVLGHGHQKVIQAVEKQLSEMGTMVLGTPHQLELTIARELVDLYPGIESVRFTNSGLEATLLAIRLAFAWTGRKKIAKFEGHYHGGYDQVLISVQPTLRDQGELPRVQSDSLGLPDYYVENTIVLPFNDLEQTEAILRKHHQELAAVILEPVQAGYIPPEPAFLKGLRELTEHYGIVLIFDEVKTGFRISLAGAQGKYGVKPDLTALGKVLGGGFPVGAVGGKKEILSLCASKDDKNILVADHDSSPSQPNTLFHSGTYNGHPTVLAAGLATIQELKNPSTFQKLESHTIQLRKGVEEIFQHYGIEGTTVGDGSIFNIVLTKNEVRNIQDVLRSDLSLRKQLDYLLLSEGIYVKPLNRFSVSTAHDLSVIHETLNLFEQGVKKWIR</sequence>
<dbReference type="Pfam" id="PF00202">
    <property type="entry name" value="Aminotran_3"/>
    <property type="match status" value="1"/>
</dbReference>
<proteinExistence type="inferred from homology"/>
<dbReference type="PANTHER" id="PTHR43713:SF3">
    <property type="entry name" value="GLUTAMATE-1-SEMIALDEHYDE 2,1-AMINOMUTASE 1, CHLOROPLASTIC-RELATED"/>
    <property type="match status" value="1"/>
</dbReference>
<keyword evidence="5" id="KW-1185">Reference proteome</keyword>
<name>A0A1I3P498_9BACL</name>
<protein>
    <submittedName>
        <fullName evidence="4">Glutamate-1-semialdehyde 2,1-aminomutase</fullName>
    </submittedName>
</protein>
<gene>
    <name evidence="4" type="ORF">SAMN05421852_10581</name>
</gene>
<dbReference type="CDD" id="cd00610">
    <property type="entry name" value="OAT_like"/>
    <property type="match status" value="1"/>
</dbReference>
<dbReference type="InterPro" id="IPR015424">
    <property type="entry name" value="PyrdxlP-dep_Trfase"/>
</dbReference>
<dbReference type="OrthoDB" id="9807885at2"/>
<dbReference type="InterPro" id="IPR049704">
    <property type="entry name" value="Aminotrans_3_PPA_site"/>
</dbReference>
<keyword evidence="2 3" id="KW-0663">Pyridoxal phosphate</keyword>
<dbReference type="Proteomes" id="UP000199545">
    <property type="component" value="Unassembled WGS sequence"/>
</dbReference>
<evidence type="ECO:0000313" key="5">
    <source>
        <dbReference type="Proteomes" id="UP000199545"/>
    </source>
</evidence>
<dbReference type="RefSeq" id="WP_093229136.1">
    <property type="nucleotide sequence ID" value="NZ_FORR01000005.1"/>
</dbReference>
<dbReference type="EMBL" id="FORR01000005">
    <property type="protein sequence ID" value="SFJ16232.1"/>
    <property type="molecule type" value="Genomic_DNA"/>
</dbReference>
<evidence type="ECO:0000256" key="3">
    <source>
        <dbReference type="RuleBase" id="RU003560"/>
    </source>
</evidence>
<comment type="cofactor">
    <cofactor evidence="1">
        <name>pyridoxal 5'-phosphate</name>
        <dbReference type="ChEBI" id="CHEBI:597326"/>
    </cofactor>
</comment>
<comment type="similarity">
    <text evidence="3">Belongs to the class-III pyridoxal-phosphate-dependent aminotransferase family.</text>
</comment>
<evidence type="ECO:0000256" key="1">
    <source>
        <dbReference type="ARBA" id="ARBA00001933"/>
    </source>
</evidence>
<evidence type="ECO:0000256" key="2">
    <source>
        <dbReference type="ARBA" id="ARBA00022898"/>
    </source>
</evidence>
<dbReference type="GO" id="GO:0030170">
    <property type="term" value="F:pyridoxal phosphate binding"/>
    <property type="evidence" value="ECO:0007669"/>
    <property type="project" value="InterPro"/>
</dbReference>
<dbReference type="GO" id="GO:0008483">
    <property type="term" value="F:transaminase activity"/>
    <property type="evidence" value="ECO:0007669"/>
    <property type="project" value="InterPro"/>
</dbReference>
<dbReference type="SUPFAM" id="SSF53383">
    <property type="entry name" value="PLP-dependent transferases"/>
    <property type="match status" value="1"/>
</dbReference>
<dbReference type="AlphaFoldDB" id="A0A1I3P498"/>